<feature type="domain" description="GFO/IDH/MocA-like oxidoreductase" evidence="2">
    <location>
        <begin position="146"/>
        <end position="276"/>
    </location>
</feature>
<protein>
    <recommendedName>
        <fullName evidence="5">Oxidoreductase</fullName>
    </recommendedName>
</protein>
<dbReference type="Gene3D" id="3.30.360.10">
    <property type="entry name" value="Dihydrodipicolinate Reductase, domain 2"/>
    <property type="match status" value="1"/>
</dbReference>
<dbReference type="GO" id="GO:0000166">
    <property type="term" value="F:nucleotide binding"/>
    <property type="evidence" value="ECO:0007669"/>
    <property type="project" value="InterPro"/>
</dbReference>
<evidence type="ECO:0000259" key="2">
    <source>
        <dbReference type="Pfam" id="PF22725"/>
    </source>
</evidence>
<dbReference type="STRING" id="692418.SAMN04488029_3819"/>
<dbReference type="InterPro" id="IPR036291">
    <property type="entry name" value="NAD(P)-bd_dom_sf"/>
</dbReference>
<proteinExistence type="predicted"/>
<dbReference type="Pfam" id="PF01408">
    <property type="entry name" value="GFO_IDH_MocA"/>
    <property type="match status" value="1"/>
</dbReference>
<accession>A0A1W2GPL6</accession>
<name>A0A1W2GPL6_REIFA</name>
<dbReference type="OrthoDB" id="9815825at2"/>
<dbReference type="InterPro" id="IPR055170">
    <property type="entry name" value="GFO_IDH_MocA-like_dom"/>
</dbReference>
<sequence>MNKGRIKWGMLGGGQGAFIGIAHRIAAYMGERYELVGGAFDVDYDRGVAFAKALELDTDRVYASVEALIKEENKLPKSERMEVVSIVTPNFLHYPMAKSLLEGGFHVICEKPMTMTAAEAEELQELVQQTDRHFCLTHTYTGYPMVRQMKTMIADGEIGEIQRVDVQYYQGWINPFIHEKEKRKSVWRLDPAKSGVSCCMGDIGLHAFNLAEYTTGLQVDRLLSDLNYLYEDNNLDVDGTVLIRMGKAKGVIRSSQIATGEENNLTIQVYGKDGGLKWCQEHPTVLTLLKEGKPLQVFKPGNPYNAQLTMDSTKMAPGHPEGIFDAMGNIYKGMAKAIREEQAFEGEYPTVQDGVRGMQFIEKVVQSNRDGNVWINL</sequence>
<dbReference type="SUPFAM" id="SSF51735">
    <property type="entry name" value="NAD(P)-binding Rossmann-fold domains"/>
    <property type="match status" value="1"/>
</dbReference>
<dbReference type="RefSeq" id="WP_084374446.1">
    <property type="nucleotide sequence ID" value="NZ_FWYF01000005.1"/>
</dbReference>
<dbReference type="AlphaFoldDB" id="A0A1W2GPL6"/>
<gene>
    <name evidence="3" type="ORF">SAMN04488029_3819</name>
</gene>
<evidence type="ECO:0000313" key="4">
    <source>
        <dbReference type="Proteomes" id="UP000192472"/>
    </source>
</evidence>
<dbReference type="Proteomes" id="UP000192472">
    <property type="component" value="Unassembled WGS sequence"/>
</dbReference>
<dbReference type="InterPro" id="IPR051317">
    <property type="entry name" value="Gfo/Idh/MocA_oxidoreduct"/>
</dbReference>
<evidence type="ECO:0008006" key="5">
    <source>
        <dbReference type="Google" id="ProtNLM"/>
    </source>
</evidence>
<dbReference type="Pfam" id="PF22725">
    <property type="entry name" value="GFO_IDH_MocA_C3"/>
    <property type="match status" value="1"/>
</dbReference>
<dbReference type="EMBL" id="FWYF01000005">
    <property type="protein sequence ID" value="SMD38587.1"/>
    <property type="molecule type" value="Genomic_DNA"/>
</dbReference>
<evidence type="ECO:0000259" key="1">
    <source>
        <dbReference type="Pfam" id="PF01408"/>
    </source>
</evidence>
<dbReference type="PANTHER" id="PTHR43708:SF3">
    <property type="entry name" value="OXIDOREDUCTASE"/>
    <property type="match status" value="1"/>
</dbReference>
<organism evidence="3 4">
    <name type="scientific">Reichenbachiella faecimaris</name>
    <dbReference type="NCBI Taxonomy" id="692418"/>
    <lineage>
        <taxon>Bacteria</taxon>
        <taxon>Pseudomonadati</taxon>
        <taxon>Bacteroidota</taxon>
        <taxon>Cytophagia</taxon>
        <taxon>Cytophagales</taxon>
        <taxon>Reichenbachiellaceae</taxon>
        <taxon>Reichenbachiella</taxon>
    </lineage>
</organism>
<dbReference type="InterPro" id="IPR000683">
    <property type="entry name" value="Gfo/Idh/MocA-like_OxRdtase_N"/>
</dbReference>
<feature type="domain" description="Gfo/Idh/MocA-like oxidoreductase N-terminal" evidence="1">
    <location>
        <begin position="6"/>
        <end position="134"/>
    </location>
</feature>
<keyword evidence="4" id="KW-1185">Reference proteome</keyword>
<dbReference type="Gene3D" id="3.40.50.720">
    <property type="entry name" value="NAD(P)-binding Rossmann-like Domain"/>
    <property type="match status" value="1"/>
</dbReference>
<evidence type="ECO:0000313" key="3">
    <source>
        <dbReference type="EMBL" id="SMD38587.1"/>
    </source>
</evidence>
<dbReference type="SUPFAM" id="SSF55347">
    <property type="entry name" value="Glyceraldehyde-3-phosphate dehydrogenase-like, C-terminal domain"/>
    <property type="match status" value="1"/>
</dbReference>
<reference evidence="3 4" key="1">
    <citation type="submission" date="2017-04" db="EMBL/GenBank/DDBJ databases">
        <authorList>
            <person name="Afonso C.L."/>
            <person name="Miller P.J."/>
            <person name="Scott M.A."/>
            <person name="Spackman E."/>
            <person name="Goraichik I."/>
            <person name="Dimitrov K.M."/>
            <person name="Suarez D.L."/>
            <person name="Swayne D.E."/>
        </authorList>
    </citation>
    <scope>NUCLEOTIDE SEQUENCE [LARGE SCALE GENOMIC DNA]</scope>
    <source>
        <strain evidence="3 4">DSM 26133</strain>
    </source>
</reference>
<dbReference type="PANTHER" id="PTHR43708">
    <property type="entry name" value="CONSERVED EXPRESSED OXIDOREDUCTASE (EUROFUNG)"/>
    <property type="match status" value="1"/>
</dbReference>